<dbReference type="HOGENOM" id="CLU_000384_22_0_1"/>
<evidence type="ECO:0000313" key="4">
    <source>
        <dbReference type="Proteomes" id="UP000027222"/>
    </source>
</evidence>
<dbReference type="OrthoDB" id="446925at2759"/>
<dbReference type="PROSITE" id="PS50994">
    <property type="entry name" value="INTEGRASE"/>
    <property type="match status" value="1"/>
</dbReference>
<evidence type="ECO:0000313" key="3">
    <source>
        <dbReference type="EMBL" id="KDR64833.1"/>
    </source>
</evidence>
<dbReference type="Proteomes" id="UP000027222">
    <property type="component" value="Unassembled WGS sequence"/>
</dbReference>
<dbReference type="GO" id="GO:0003723">
    <property type="term" value="F:RNA binding"/>
    <property type="evidence" value="ECO:0007669"/>
    <property type="project" value="UniProtKB-KW"/>
</dbReference>
<feature type="non-terminal residue" evidence="3">
    <location>
        <position position="1"/>
    </location>
</feature>
<name>A0A067SDG7_GALM3</name>
<dbReference type="EMBL" id="KL142748">
    <property type="protein sequence ID" value="KDR64833.1"/>
    <property type="molecule type" value="Genomic_DNA"/>
</dbReference>
<dbReference type="AlphaFoldDB" id="A0A067SDG7"/>
<dbReference type="InterPro" id="IPR036397">
    <property type="entry name" value="RNaseH_sf"/>
</dbReference>
<accession>A0A067SDG7</accession>
<evidence type="ECO:0000259" key="2">
    <source>
        <dbReference type="PROSITE" id="PS50994"/>
    </source>
</evidence>
<keyword evidence="4" id="KW-1185">Reference proteome</keyword>
<dbReference type="GO" id="GO:0015074">
    <property type="term" value="P:DNA integration"/>
    <property type="evidence" value="ECO:0007669"/>
    <property type="project" value="InterPro"/>
</dbReference>
<reference evidence="4" key="1">
    <citation type="journal article" date="2014" name="Proc. Natl. Acad. Sci. U.S.A.">
        <title>Extensive sampling of basidiomycete genomes demonstrates inadequacy of the white-rot/brown-rot paradigm for wood decay fungi.</title>
        <authorList>
            <person name="Riley R."/>
            <person name="Salamov A.A."/>
            <person name="Brown D.W."/>
            <person name="Nagy L.G."/>
            <person name="Floudas D."/>
            <person name="Held B.W."/>
            <person name="Levasseur A."/>
            <person name="Lombard V."/>
            <person name="Morin E."/>
            <person name="Otillar R."/>
            <person name="Lindquist E.A."/>
            <person name="Sun H."/>
            <person name="LaButti K.M."/>
            <person name="Schmutz J."/>
            <person name="Jabbour D."/>
            <person name="Luo H."/>
            <person name="Baker S.E."/>
            <person name="Pisabarro A.G."/>
            <person name="Walton J.D."/>
            <person name="Blanchette R.A."/>
            <person name="Henrissat B."/>
            <person name="Martin F."/>
            <person name="Cullen D."/>
            <person name="Hibbett D.S."/>
            <person name="Grigoriev I.V."/>
        </authorList>
    </citation>
    <scope>NUCLEOTIDE SEQUENCE [LARGE SCALE GENOMIC DNA]</scope>
    <source>
        <strain evidence="4">CBS 339.88</strain>
    </source>
</reference>
<dbReference type="Gene3D" id="3.30.420.10">
    <property type="entry name" value="Ribonuclease H-like superfamily/Ribonuclease H"/>
    <property type="match status" value="1"/>
</dbReference>
<dbReference type="PANTHER" id="PTHR48475:SF1">
    <property type="entry name" value="RNASE H TYPE-1 DOMAIN-CONTAINING PROTEIN"/>
    <property type="match status" value="1"/>
</dbReference>
<feature type="domain" description="Integrase catalytic" evidence="2">
    <location>
        <begin position="1"/>
        <end position="92"/>
    </location>
</feature>
<proteinExistence type="predicted"/>
<dbReference type="SUPFAM" id="SSF53098">
    <property type="entry name" value="Ribonuclease H-like"/>
    <property type="match status" value="1"/>
</dbReference>
<dbReference type="InterPro" id="IPR001584">
    <property type="entry name" value="Integrase_cat-core"/>
</dbReference>
<sequence>LAAVRWLEEKYGIKGIRISPYNSQANGTVERPHWDVRQMLYKLLGEKNVHKWYWFLPYIMWADRITIRRRMGCSPFFMVTGAHPILPLDVKEATWLVKPPTGILTDDELIAFRAQALAKHKVHVDQMRKRIDQQKYERLLRYEADNRAVIKDYNFQPASLVLVRNTTVEDSLDKKMKPRYLGPMIVIRRTLGGSYVVAEMNGAVWQHKVGAFRVIPYYARERIEVTGDILDLIDVSREGLDKILAGPEENRGLRQKTA</sequence>
<dbReference type="PANTHER" id="PTHR48475">
    <property type="entry name" value="RIBONUCLEASE H"/>
    <property type="match status" value="1"/>
</dbReference>
<evidence type="ECO:0000256" key="1">
    <source>
        <dbReference type="ARBA" id="ARBA00022884"/>
    </source>
</evidence>
<protein>
    <recommendedName>
        <fullName evidence="2">Integrase catalytic domain-containing protein</fullName>
    </recommendedName>
</protein>
<organism evidence="3 4">
    <name type="scientific">Galerina marginata (strain CBS 339.88)</name>
    <dbReference type="NCBI Taxonomy" id="685588"/>
    <lineage>
        <taxon>Eukaryota</taxon>
        <taxon>Fungi</taxon>
        <taxon>Dikarya</taxon>
        <taxon>Basidiomycota</taxon>
        <taxon>Agaricomycotina</taxon>
        <taxon>Agaricomycetes</taxon>
        <taxon>Agaricomycetidae</taxon>
        <taxon>Agaricales</taxon>
        <taxon>Agaricineae</taxon>
        <taxon>Strophariaceae</taxon>
        <taxon>Galerina</taxon>
    </lineage>
</organism>
<dbReference type="GO" id="GO:0005634">
    <property type="term" value="C:nucleus"/>
    <property type="evidence" value="ECO:0007669"/>
    <property type="project" value="UniProtKB-ARBA"/>
</dbReference>
<keyword evidence="1" id="KW-0694">RNA-binding</keyword>
<dbReference type="InterPro" id="IPR012337">
    <property type="entry name" value="RNaseH-like_sf"/>
</dbReference>
<dbReference type="STRING" id="685588.A0A067SDG7"/>
<gene>
    <name evidence="3" type="ORF">GALMADRAFT_82620</name>
</gene>